<evidence type="ECO:0000313" key="2">
    <source>
        <dbReference type="EMBL" id="RSU12697.1"/>
    </source>
</evidence>
<dbReference type="AlphaFoldDB" id="A0A430AX96"/>
<accession>A0A430AX96</accession>
<feature type="compositionally biased region" description="Basic and acidic residues" evidence="1">
    <location>
        <begin position="351"/>
        <end position="361"/>
    </location>
</feature>
<keyword evidence="3" id="KW-1185">Reference proteome</keyword>
<dbReference type="Pfam" id="PF07949">
    <property type="entry name" value="YbbR"/>
    <property type="match status" value="3"/>
</dbReference>
<reference evidence="2 3" key="1">
    <citation type="submission" date="2017-05" db="EMBL/GenBank/DDBJ databases">
        <title>Vagococcus spp. assemblies.</title>
        <authorList>
            <person name="Gulvik C.A."/>
        </authorList>
    </citation>
    <scope>NUCLEOTIDE SEQUENCE [LARGE SCALE GENOMIC DNA]</scope>
    <source>
        <strain evidence="2 3">CCUG 51432</strain>
    </source>
</reference>
<gene>
    <name evidence="2" type="ORF">CBF29_06095</name>
</gene>
<name>A0A430AX96_9ENTE</name>
<comment type="caution">
    <text evidence="2">The sequence shown here is derived from an EMBL/GenBank/DDBJ whole genome shotgun (WGS) entry which is preliminary data.</text>
</comment>
<dbReference type="PANTHER" id="PTHR37804:SF1">
    <property type="entry name" value="CDAA REGULATORY PROTEIN CDAR"/>
    <property type="match status" value="1"/>
</dbReference>
<dbReference type="InterPro" id="IPR012505">
    <property type="entry name" value="YbbR"/>
</dbReference>
<evidence type="ECO:0000313" key="3">
    <source>
        <dbReference type="Proteomes" id="UP000287605"/>
    </source>
</evidence>
<dbReference type="InterPro" id="IPR053154">
    <property type="entry name" value="c-di-AMP_regulator"/>
</dbReference>
<protein>
    <recommendedName>
        <fullName evidence="4">YbbR-like protein</fullName>
    </recommendedName>
</protein>
<evidence type="ECO:0000256" key="1">
    <source>
        <dbReference type="SAM" id="MobiDB-lite"/>
    </source>
</evidence>
<dbReference type="OrthoDB" id="2960905at2"/>
<sequence length="361" mass="39766">MVLQRGRTKMNKVTSSNKFTALLALAFALLLFFNANFPSGLFSQEENHSTLRPLEAVVNDVPIKLVYDDSQYFVSGSQETTTVYLSSTNRLLLDTETNEQTRKFVLEADLTNRQPGTYEVEVEVKNLTSGVKAELKDPKVSVKLEKRVTKTFPVNVRIHDDLLKNGYTIEETSISPSEVEITAGEETIKSITDVLVSIDQDQQISSDFSSRLDVYAIDAQGNMLNVIANPSAVMVSLNVIAPMKTVPLVIKQSGKIPEGIESYTFTSETQNVEITGPREIIDKIDEVVALVDTSTITETATNTYSIEEINNVKFNPATVRITVTPKLAEKNSETSSSDKEKNGSTNGRSKTSTEKSKSSSD</sequence>
<evidence type="ECO:0008006" key="4">
    <source>
        <dbReference type="Google" id="ProtNLM"/>
    </source>
</evidence>
<dbReference type="Gene3D" id="2.170.120.30">
    <property type="match status" value="1"/>
</dbReference>
<proteinExistence type="predicted"/>
<dbReference type="Proteomes" id="UP000287605">
    <property type="component" value="Unassembled WGS sequence"/>
</dbReference>
<dbReference type="PANTHER" id="PTHR37804">
    <property type="entry name" value="CDAA REGULATORY PROTEIN CDAR"/>
    <property type="match status" value="1"/>
</dbReference>
<organism evidence="2 3">
    <name type="scientific">Vagococcus elongatus</name>
    <dbReference type="NCBI Taxonomy" id="180344"/>
    <lineage>
        <taxon>Bacteria</taxon>
        <taxon>Bacillati</taxon>
        <taxon>Bacillota</taxon>
        <taxon>Bacilli</taxon>
        <taxon>Lactobacillales</taxon>
        <taxon>Enterococcaceae</taxon>
        <taxon>Vagococcus</taxon>
    </lineage>
</organism>
<feature type="region of interest" description="Disordered" evidence="1">
    <location>
        <begin position="324"/>
        <end position="361"/>
    </location>
</feature>
<feature type="compositionally biased region" description="Basic and acidic residues" evidence="1">
    <location>
        <begin position="327"/>
        <end position="342"/>
    </location>
</feature>
<dbReference type="Gene3D" id="2.170.120.40">
    <property type="entry name" value="YbbR-like domain"/>
    <property type="match status" value="2"/>
</dbReference>
<dbReference type="EMBL" id="NGKA01000007">
    <property type="protein sequence ID" value="RSU12697.1"/>
    <property type="molecule type" value="Genomic_DNA"/>
</dbReference>